<keyword evidence="3" id="KW-0804">Transcription</keyword>
<proteinExistence type="predicted"/>
<evidence type="ECO:0000256" key="2">
    <source>
        <dbReference type="ARBA" id="ARBA00023125"/>
    </source>
</evidence>
<feature type="domain" description="HTH tetR-type" evidence="5">
    <location>
        <begin position="32"/>
        <end position="92"/>
    </location>
</feature>
<dbReference type="EMBL" id="QLSX01000003">
    <property type="protein sequence ID" value="RAR63080.1"/>
    <property type="molecule type" value="Genomic_DNA"/>
</dbReference>
<comment type="caution">
    <text evidence="6">The sequence shown here is derived from an EMBL/GenBank/DDBJ whole genome shotgun (WGS) entry which is preliminary data.</text>
</comment>
<dbReference type="Proteomes" id="UP000249700">
    <property type="component" value="Unassembled WGS sequence"/>
</dbReference>
<reference evidence="6 7" key="1">
    <citation type="submission" date="2018-06" db="EMBL/GenBank/DDBJ databases">
        <title>Comparative analysis of microorganisms from saline springs in Andes Mountain Range, Colombia.</title>
        <authorList>
            <person name="Rubin E."/>
        </authorList>
    </citation>
    <scope>NUCLEOTIDE SEQUENCE [LARGE SCALE GENOMIC DNA]</scope>
    <source>
        <strain evidence="6 7">USBA-857</strain>
    </source>
</reference>
<evidence type="ECO:0000259" key="5">
    <source>
        <dbReference type="PROSITE" id="PS50977"/>
    </source>
</evidence>
<dbReference type="PRINTS" id="PR00455">
    <property type="entry name" value="HTHTETR"/>
</dbReference>
<dbReference type="SUPFAM" id="SSF46689">
    <property type="entry name" value="Homeodomain-like"/>
    <property type="match status" value="1"/>
</dbReference>
<keyword evidence="1" id="KW-0805">Transcription regulation</keyword>
<dbReference type="InterPro" id="IPR001647">
    <property type="entry name" value="HTH_TetR"/>
</dbReference>
<organism evidence="6 7">
    <name type="scientific">Onishia taeanensis</name>
    <dbReference type="NCBI Taxonomy" id="284577"/>
    <lineage>
        <taxon>Bacteria</taxon>
        <taxon>Pseudomonadati</taxon>
        <taxon>Pseudomonadota</taxon>
        <taxon>Gammaproteobacteria</taxon>
        <taxon>Oceanospirillales</taxon>
        <taxon>Halomonadaceae</taxon>
        <taxon>Onishia</taxon>
    </lineage>
</organism>
<dbReference type="InterPro" id="IPR009057">
    <property type="entry name" value="Homeodomain-like_sf"/>
</dbReference>
<keyword evidence="2 4" id="KW-0238">DNA-binding</keyword>
<gene>
    <name evidence="6" type="ORF">BCL93_103313</name>
</gene>
<feature type="DNA-binding region" description="H-T-H motif" evidence="4">
    <location>
        <begin position="55"/>
        <end position="74"/>
    </location>
</feature>
<dbReference type="InterPro" id="IPR011075">
    <property type="entry name" value="TetR_C"/>
</dbReference>
<evidence type="ECO:0000313" key="6">
    <source>
        <dbReference type="EMBL" id="RAR63080.1"/>
    </source>
</evidence>
<evidence type="ECO:0000256" key="1">
    <source>
        <dbReference type="ARBA" id="ARBA00023015"/>
    </source>
</evidence>
<evidence type="ECO:0000256" key="3">
    <source>
        <dbReference type="ARBA" id="ARBA00023163"/>
    </source>
</evidence>
<sequence>MILYGLSVLSAFGQFPLFHPFMTARSMTSKHATTRDTLIQVGAELIAEQGYHATGINAVLKASAVPKGSFYHYFSSKEDFGLAVIEAFADTYEQRLDELLDDDRPPLERLQRFFAAGRADMADCDHSRGCLIGNLGQELSARNALFRERLDGILKEWERRLAVCLEKARSAGDIAPDTDSEALASFILAGWQGALLRAKTLKSVTPMQHFEDILFARVLR</sequence>
<dbReference type="GO" id="GO:0003677">
    <property type="term" value="F:DNA binding"/>
    <property type="evidence" value="ECO:0007669"/>
    <property type="project" value="UniProtKB-UniRule"/>
</dbReference>
<dbReference type="Pfam" id="PF16925">
    <property type="entry name" value="TetR_C_13"/>
    <property type="match status" value="1"/>
</dbReference>
<accession>A0A328XTQ9</accession>
<dbReference type="PANTHER" id="PTHR47506:SF6">
    <property type="entry name" value="HTH-TYPE TRANSCRIPTIONAL REPRESSOR NEMR"/>
    <property type="match status" value="1"/>
</dbReference>
<dbReference type="Gene3D" id="1.10.357.10">
    <property type="entry name" value="Tetracycline Repressor, domain 2"/>
    <property type="match status" value="1"/>
</dbReference>
<evidence type="ECO:0000256" key="4">
    <source>
        <dbReference type="PROSITE-ProRule" id="PRU00335"/>
    </source>
</evidence>
<protein>
    <submittedName>
        <fullName evidence="6">TetR family transcriptional regulator</fullName>
    </submittedName>
</protein>
<dbReference type="AlphaFoldDB" id="A0A328XTQ9"/>
<evidence type="ECO:0000313" key="7">
    <source>
        <dbReference type="Proteomes" id="UP000249700"/>
    </source>
</evidence>
<dbReference type="SUPFAM" id="SSF48498">
    <property type="entry name" value="Tetracyclin repressor-like, C-terminal domain"/>
    <property type="match status" value="1"/>
</dbReference>
<dbReference type="PROSITE" id="PS50977">
    <property type="entry name" value="HTH_TETR_2"/>
    <property type="match status" value="1"/>
</dbReference>
<name>A0A328XTQ9_9GAMM</name>
<dbReference type="Pfam" id="PF00440">
    <property type="entry name" value="TetR_N"/>
    <property type="match status" value="1"/>
</dbReference>
<dbReference type="PANTHER" id="PTHR47506">
    <property type="entry name" value="TRANSCRIPTIONAL REGULATORY PROTEIN"/>
    <property type="match status" value="1"/>
</dbReference>
<dbReference type="InterPro" id="IPR036271">
    <property type="entry name" value="Tet_transcr_reg_TetR-rel_C_sf"/>
</dbReference>